<dbReference type="InterPro" id="IPR001647">
    <property type="entry name" value="HTH_TetR"/>
</dbReference>
<dbReference type="SUPFAM" id="SSF46689">
    <property type="entry name" value="Homeodomain-like"/>
    <property type="match status" value="1"/>
</dbReference>
<dbReference type="PANTHER" id="PTHR30055:SF234">
    <property type="entry name" value="HTH-TYPE TRANSCRIPTIONAL REGULATOR BETI"/>
    <property type="match status" value="1"/>
</dbReference>
<evidence type="ECO:0000313" key="6">
    <source>
        <dbReference type="EMBL" id="MFC5176669.1"/>
    </source>
</evidence>
<dbReference type="PROSITE" id="PS50977">
    <property type="entry name" value="HTH_TETR_2"/>
    <property type="match status" value="1"/>
</dbReference>
<dbReference type="Gene3D" id="1.10.357.10">
    <property type="entry name" value="Tetracycline Repressor, domain 2"/>
    <property type="match status" value="1"/>
</dbReference>
<evidence type="ECO:0000256" key="4">
    <source>
        <dbReference type="PROSITE-ProRule" id="PRU00335"/>
    </source>
</evidence>
<dbReference type="EMBL" id="JBHSKD010000008">
    <property type="protein sequence ID" value="MFC5176669.1"/>
    <property type="molecule type" value="Genomic_DNA"/>
</dbReference>
<sequence>MTRDTGRRQALADAATDYVLEHGLIGLSLRPLAAEIGTSDRMLLYHFDSKDDLIAAVISQSSDRSVDLLRARPVRRGVRATVLDVWQAMKSAPLDQCSRVYAEAAALGLLGREPYVTVVQEANERWTGALADHLVDAGAERRAARRAANLIDATFMGLLLDLPLAPDDPDGERVVRDVADAAAAITGRAGAQGRA</sequence>
<dbReference type="InterPro" id="IPR009057">
    <property type="entry name" value="Homeodomain-like_sf"/>
</dbReference>
<organism evidence="6 7">
    <name type="scientific">Nocardioides taihuensis</name>
    <dbReference type="NCBI Taxonomy" id="1835606"/>
    <lineage>
        <taxon>Bacteria</taxon>
        <taxon>Bacillati</taxon>
        <taxon>Actinomycetota</taxon>
        <taxon>Actinomycetes</taxon>
        <taxon>Propionibacteriales</taxon>
        <taxon>Nocardioidaceae</taxon>
        <taxon>Nocardioides</taxon>
    </lineage>
</organism>
<evidence type="ECO:0000313" key="7">
    <source>
        <dbReference type="Proteomes" id="UP001596087"/>
    </source>
</evidence>
<feature type="DNA-binding region" description="H-T-H motif" evidence="4">
    <location>
        <begin position="28"/>
        <end position="47"/>
    </location>
</feature>
<accession>A0ABW0BH84</accession>
<keyword evidence="1" id="KW-0805">Transcription regulation</keyword>
<name>A0ABW0BH84_9ACTN</name>
<proteinExistence type="predicted"/>
<keyword evidence="7" id="KW-1185">Reference proteome</keyword>
<keyword evidence="3" id="KW-0804">Transcription</keyword>
<feature type="domain" description="HTH tetR-type" evidence="5">
    <location>
        <begin position="5"/>
        <end position="65"/>
    </location>
</feature>
<dbReference type="Proteomes" id="UP001596087">
    <property type="component" value="Unassembled WGS sequence"/>
</dbReference>
<dbReference type="RefSeq" id="WP_378589149.1">
    <property type="nucleotide sequence ID" value="NZ_JBHSKD010000008.1"/>
</dbReference>
<comment type="caution">
    <text evidence="6">The sequence shown here is derived from an EMBL/GenBank/DDBJ whole genome shotgun (WGS) entry which is preliminary data.</text>
</comment>
<gene>
    <name evidence="6" type="ORF">ACFPGP_08290</name>
</gene>
<dbReference type="InterPro" id="IPR050109">
    <property type="entry name" value="HTH-type_TetR-like_transc_reg"/>
</dbReference>
<keyword evidence="2 4" id="KW-0238">DNA-binding</keyword>
<dbReference type="Pfam" id="PF00440">
    <property type="entry name" value="TetR_N"/>
    <property type="match status" value="1"/>
</dbReference>
<evidence type="ECO:0000256" key="1">
    <source>
        <dbReference type="ARBA" id="ARBA00023015"/>
    </source>
</evidence>
<evidence type="ECO:0000256" key="2">
    <source>
        <dbReference type="ARBA" id="ARBA00023125"/>
    </source>
</evidence>
<dbReference type="PANTHER" id="PTHR30055">
    <property type="entry name" value="HTH-TYPE TRANSCRIPTIONAL REGULATOR RUTR"/>
    <property type="match status" value="1"/>
</dbReference>
<reference evidence="7" key="1">
    <citation type="journal article" date="2019" name="Int. J. Syst. Evol. Microbiol.">
        <title>The Global Catalogue of Microorganisms (GCM) 10K type strain sequencing project: providing services to taxonomists for standard genome sequencing and annotation.</title>
        <authorList>
            <consortium name="The Broad Institute Genomics Platform"/>
            <consortium name="The Broad Institute Genome Sequencing Center for Infectious Disease"/>
            <person name="Wu L."/>
            <person name="Ma J."/>
        </authorList>
    </citation>
    <scope>NUCLEOTIDE SEQUENCE [LARGE SCALE GENOMIC DNA]</scope>
    <source>
        <strain evidence="7">DFY41</strain>
    </source>
</reference>
<protein>
    <submittedName>
        <fullName evidence="6">TetR/AcrR family transcriptional regulator</fullName>
    </submittedName>
</protein>
<evidence type="ECO:0000259" key="5">
    <source>
        <dbReference type="PROSITE" id="PS50977"/>
    </source>
</evidence>
<evidence type="ECO:0000256" key="3">
    <source>
        <dbReference type="ARBA" id="ARBA00023163"/>
    </source>
</evidence>